<reference evidence="3" key="1">
    <citation type="submission" date="2015-08" db="EMBL/GenBank/DDBJ databases">
        <authorList>
            <person name="Varghese N."/>
        </authorList>
    </citation>
    <scope>NUCLEOTIDE SEQUENCE [LARGE SCALE GENOMIC DNA]</scope>
    <source>
        <strain evidence="3">DSM 17901</strain>
    </source>
</reference>
<dbReference type="RefSeq" id="WP_156340753.1">
    <property type="nucleotide sequence ID" value="NZ_CYHA01000004.1"/>
</dbReference>
<proteinExistence type="predicted"/>
<accession>A0A0K6GZW4</accession>
<evidence type="ECO:0000256" key="1">
    <source>
        <dbReference type="SAM" id="Phobius"/>
    </source>
</evidence>
<dbReference type="AlphaFoldDB" id="A0A0K6GZW4"/>
<organism evidence="2 3">
    <name type="scientific">Gulbenkiania indica</name>
    <dbReference type="NCBI Taxonomy" id="375574"/>
    <lineage>
        <taxon>Bacteria</taxon>
        <taxon>Pseudomonadati</taxon>
        <taxon>Pseudomonadota</taxon>
        <taxon>Betaproteobacteria</taxon>
        <taxon>Neisseriales</taxon>
        <taxon>Chromobacteriaceae</taxon>
        <taxon>Gulbenkiania</taxon>
    </lineage>
</organism>
<keyword evidence="3" id="KW-1185">Reference proteome</keyword>
<sequence length="49" mass="5474">MHSHFNRPSANPGPRISLLGMAAWQRLLLACTVLTGLWLVVFWALKEVA</sequence>
<keyword evidence="1" id="KW-0812">Transmembrane</keyword>
<dbReference type="EMBL" id="CYHA01000004">
    <property type="protein sequence ID" value="CUA84282.1"/>
    <property type="molecule type" value="Genomic_DNA"/>
</dbReference>
<keyword evidence="1" id="KW-1133">Transmembrane helix</keyword>
<dbReference type="STRING" id="375574.GCA_001418035_01829"/>
<gene>
    <name evidence="2" type="ORF">Ga0061063_2039</name>
</gene>
<protein>
    <submittedName>
        <fullName evidence="2">Uncharacterized protein</fullName>
    </submittedName>
</protein>
<evidence type="ECO:0000313" key="3">
    <source>
        <dbReference type="Proteomes" id="UP000243535"/>
    </source>
</evidence>
<name>A0A0K6GZW4_9NEIS</name>
<dbReference type="Proteomes" id="UP000243535">
    <property type="component" value="Unassembled WGS sequence"/>
</dbReference>
<keyword evidence="1" id="KW-0472">Membrane</keyword>
<feature type="transmembrane region" description="Helical" evidence="1">
    <location>
        <begin position="27"/>
        <end position="45"/>
    </location>
</feature>
<evidence type="ECO:0000313" key="2">
    <source>
        <dbReference type="EMBL" id="CUA84282.1"/>
    </source>
</evidence>